<evidence type="ECO:0000256" key="1">
    <source>
        <dbReference type="ARBA" id="ARBA00037999"/>
    </source>
</evidence>
<comment type="caution">
    <text evidence="5">The sequence shown here is derived from an EMBL/GenBank/DDBJ whole genome shotgun (WGS) entry which is preliminary data.</text>
</comment>
<dbReference type="InterPro" id="IPR015424">
    <property type="entry name" value="PyrdxlP-dep_Trfase"/>
</dbReference>
<dbReference type="InterPro" id="IPR015422">
    <property type="entry name" value="PyrdxlP-dep_Trfase_small"/>
</dbReference>
<proteinExistence type="inferred from homology"/>
<dbReference type="InterPro" id="IPR000653">
    <property type="entry name" value="DegT/StrS_aminotransferase"/>
</dbReference>
<keyword evidence="5" id="KW-0808">Transferase</keyword>
<dbReference type="InterPro" id="IPR015421">
    <property type="entry name" value="PyrdxlP-dep_Trfase_major"/>
</dbReference>
<dbReference type="Pfam" id="PF01041">
    <property type="entry name" value="DegT_DnrJ_EryC1"/>
    <property type="match status" value="1"/>
</dbReference>
<name>A0AAP2DR22_9BACT</name>
<reference evidence="5 6" key="1">
    <citation type="submission" date="2021-05" db="EMBL/GenBank/DDBJ databases">
        <title>A Polyphasic approach of four new species of the genus Ohtaekwangia: Ohtaekwangia histidinii sp. nov., Ohtaekwangia cretensis sp. nov., Ohtaekwangia indiensis sp. nov., Ohtaekwangia reichenbachii sp. nov. from diverse environment.</title>
        <authorList>
            <person name="Octaviana S."/>
        </authorList>
    </citation>
    <scope>NUCLEOTIDE SEQUENCE [LARGE SCALE GENOMIC DNA]</scope>
    <source>
        <strain evidence="5 6">PWU4</strain>
    </source>
</reference>
<keyword evidence="6" id="KW-1185">Reference proteome</keyword>
<dbReference type="Gene3D" id="3.90.1150.10">
    <property type="entry name" value="Aspartate Aminotransferase, domain 1"/>
    <property type="match status" value="1"/>
</dbReference>
<dbReference type="RefSeq" id="WP_254169598.1">
    <property type="nucleotide sequence ID" value="NZ_JAHESF010000051.1"/>
</dbReference>
<feature type="active site" description="Proton acceptor" evidence="2">
    <location>
        <position position="183"/>
    </location>
</feature>
<dbReference type="CDD" id="cd00616">
    <property type="entry name" value="AHBA_syn"/>
    <property type="match status" value="1"/>
</dbReference>
<dbReference type="PIRSF" id="PIRSF000390">
    <property type="entry name" value="PLP_StrS"/>
    <property type="match status" value="1"/>
</dbReference>
<evidence type="ECO:0000256" key="3">
    <source>
        <dbReference type="PIRSR" id="PIRSR000390-2"/>
    </source>
</evidence>
<protein>
    <submittedName>
        <fullName evidence="5">DegT/DnrJ/EryC1/StrS aminotransferase family protein</fullName>
    </submittedName>
</protein>
<dbReference type="PANTHER" id="PTHR30244:SF34">
    <property type="entry name" value="DTDP-4-AMINO-4,6-DIDEOXYGALACTOSE TRANSAMINASE"/>
    <property type="match status" value="1"/>
</dbReference>
<dbReference type="Proteomes" id="UP001319200">
    <property type="component" value="Unassembled WGS sequence"/>
</dbReference>
<accession>A0AAP2DR22</accession>
<keyword evidence="3 4" id="KW-0663">Pyridoxal phosphate</keyword>
<dbReference type="EMBL" id="JAHESF010000051">
    <property type="protein sequence ID" value="MBT1700910.1"/>
    <property type="molecule type" value="Genomic_DNA"/>
</dbReference>
<feature type="modified residue" description="N6-(pyridoxal phosphate)lysine" evidence="3">
    <location>
        <position position="183"/>
    </location>
</feature>
<dbReference type="Gene3D" id="3.40.640.10">
    <property type="entry name" value="Type I PLP-dependent aspartate aminotransferase-like (Major domain)"/>
    <property type="match status" value="1"/>
</dbReference>
<evidence type="ECO:0000256" key="4">
    <source>
        <dbReference type="RuleBase" id="RU004508"/>
    </source>
</evidence>
<dbReference type="PANTHER" id="PTHR30244">
    <property type="entry name" value="TRANSAMINASE"/>
    <property type="match status" value="1"/>
</dbReference>
<dbReference type="AlphaFoldDB" id="A0AAP2DR22"/>
<dbReference type="GO" id="GO:0008483">
    <property type="term" value="F:transaminase activity"/>
    <property type="evidence" value="ECO:0007669"/>
    <property type="project" value="UniProtKB-KW"/>
</dbReference>
<evidence type="ECO:0000313" key="5">
    <source>
        <dbReference type="EMBL" id="MBT1700910.1"/>
    </source>
</evidence>
<evidence type="ECO:0000313" key="6">
    <source>
        <dbReference type="Proteomes" id="UP001319200"/>
    </source>
</evidence>
<sequence>MKSFIPLSRPNIKEEDIERVAEVLRSGMLVQGEHVKAFENAIAAFIGCKYAIAVSNGTASLHLALKALHIGPGDEVVIPAFSYVATANVVELVGAKPVFVDVELTTCNIQAQAVADLRSPKIKALMPVHEFGLSADIQKLSQIARQNSWALIEDAACALGATEHGKQVGTFKEFGSFSFHPRKAITSGEGGLITTNDDDLANKIYVLRNHGISTQGYLDFIDAGFNYRLTEMQAVLLTGQLKRFDSTLARRKELAALYNERLRGIAQVSLPQYAPEKEHTWQTFHILLDRNIDRAKLILALKDHGVGTNYGAQCIPAMTYYKGKYGFDAEKTYPNAWALYTRGLALPMFETLTDDEIHYICDTLIRLL</sequence>
<evidence type="ECO:0000256" key="2">
    <source>
        <dbReference type="PIRSR" id="PIRSR000390-1"/>
    </source>
</evidence>
<comment type="similarity">
    <text evidence="1 4">Belongs to the DegT/DnrJ/EryC1 family.</text>
</comment>
<dbReference type="GO" id="GO:0030170">
    <property type="term" value="F:pyridoxal phosphate binding"/>
    <property type="evidence" value="ECO:0007669"/>
    <property type="project" value="TreeGrafter"/>
</dbReference>
<dbReference type="SUPFAM" id="SSF53383">
    <property type="entry name" value="PLP-dependent transferases"/>
    <property type="match status" value="1"/>
</dbReference>
<dbReference type="GO" id="GO:0000271">
    <property type="term" value="P:polysaccharide biosynthetic process"/>
    <property type="evidence" value="ECO:0007669"/>
    <property type="project" value="TreeGrafter"/>
</dbReference>
<gene>
    <name evidence="5" type="ORF">KK083_28720</name>
</gene>
<keyword evidence="5" id="KW-0032">Aminotransferase</keyword>
<organism evidence="5 6">
    <name type="scientific">Chryseosolibacter histidini</name>
    <dbReference type="NCBI Taxonomy" id="2782349"/>
    <lineage>
        <taxon>Bacteria</taxon>
        <taxon>Pseudomonadati</taxon>
        <taxon>Bacteroidota</taxon>
        <taxon>Cytophagia</taxon>
        <taxon>Cytophagales</taxon>
        <taxon>Chryseotaleaceae</taxon>
        <taxon>Chryseosolibacter</taxon>
    </lineage>
</organism>